<gene>
    <name evidence="2" type="ORF">PXEA_LOCUS8367</name>
</gene>
<sequence length="394" mass="43625">MLSPSSRLKSRSDLIISRAEFGRGRAEVRPSLPRAVSSRIHEIQPLQAPVLRQSRAFSSPPPAPSTAQPTLQSLAALADSLTVGTIGCDMRSTMTEVPTELSSSRGPLMRKTRNVSLRRSLVSERQNWKPSMTSSPQTHIPSEAKLSGCSSTFTTHPYSSNTHTRTRCSLHSGTSALDHQDTRPIHCLHHRRRAFPLKPSDSSPSGNPKTDTQLEALDQAASACLICPQSLTERGSSRPLQLGARQPASQRLRESEQVSKPTRSRKPVYPSHLVRPSHSSNPRLCPPLKQFKGRSNQLADMQALPTNNMSALETWVLRAAQPIQRLDGSSVPLPASHDLVTRRQASRDHDRIRYPRRAICADRLDDCIVAKAFPTPFFHQLSTVCRRTGICLFR</sequence>
<reference evidence="2" key="1">
    <citation type="submission" date="2018-11" db="EMBL/GenBank/DDBJ databases">
        <authorList>
            <consortium name="Pathogen Informatics"/>
        </authorList>
    </citation>
    <scope>NUCLEOTIDE SEQUENCE</scope>
</reference>
<feature type="region of interest" description="Disordered" evidence="1">
    <location>
        <begin position="234"/>
        <end position="284"/>
    </location>
</feature>
<keyword evidence="3" id="KW-1185">Reference proteome</keyword>
<organism evidence="2 3">
    <name type="scientific">Protopolystoma xenopodis</name>
    <dbReference type="NCBI Taxonomy" id="117903"/>
    <lineage>
        <taxon>Eukaryota</taxon>
        <taxon>Metazoa</taxon>
        <taxon>Spiralia</taxon>
        <taxon>Lophotrochozoa</taxon>
        <taxon>Platyhelminthes</taxon>
        <taxon>Monogenea</taxon>
        <taxon>Polyopisthocotylea</taxon>
        <taxon>Polystomatidea</taxon>
        <taxon>Polystomatidae</taxon>
        <taxon>Protopolystoma</taxon>
    </lineage>
</organism>
<evidence type="ECO:0000256" key="1">
    <source>
        <dbReference type="SAM" id="MobiDB-lite"/>
    </source>
</evidence>
<feature type="region of interest" description="Disordered" evidence="1">
    <location>
        <begin position="123"/>
        <end position="144"/>
    </location>
</feature>
<dbReference type="AlphaFoldDB" id="A0A3S5A901"/>
<dbReference type="Proteomes" id="UP000784294">
    <property type="component" value="Unassembled WGS sequence"/>
</dbReference>
<evidence type="ECO:0000313" key="2">
    <source>
        <dbReference type="EMBL" id="VEL14927.1"/>
    </source>
</evidence>
<evidence type="ECO:0000313" key="3">
    <source>
        <dbReference type="Proteomes" id="UP000784294"/>
    </source>
</evidence>
<name>A0A3S5A901_9PLAT</name>
<accession>A0A3S5A901</accession>
<dbReference type="EMBL" id="CAAALY010022810">
    <property type="protein sequence ID" value="VEL14927.1"/>
    <property type="molecule type" value="Genomic_DNA"/>
</dbReference>
<protein>
    <submittedName>
        <fullName evidence="2">Uncharacterized protein</fullName>
    </submittedName>
</protein>
<feature type="compositionally biased region" description="Polar residues" evidence="1">
    <location>
        <begin position="123"/>
        <end position="140"/>
    </location>
</feature>
<comment type="caution">
    <text evidence="2">The sequence shown here is derived from an EMBL/GenBank/DDBJ whole genome shotgun (WGS) entry which is preliminary data.</text>
</comment>
<proteinExistence type="predicted"/>